<keyword evidence="3" id="KW-1185">Reference proteome</keyword>
<dbReference type="Pfam" id="PF00071">
    <property type="entry name" value="Ras"/>
    <property type="match status" value="1"/>
</dbReference>
<dbReference type="GO" id="GO:0003924">
    <property type="term" value="F:GTPase activity"/>
    <property type="evidence" value="ECO:0007669"/>
    <property type="project" value="InterPro"/>
</dbReference>
<dbReference type="RefSeq" id="XP_044553116.1">
    <property type="nucleotide sequence ID" value="XM_044690521.1"/>
</dbReference>
<dbReference type="GO" id="GO:0005525">
    <property type="term" value="F:GTP binding"/>
    <property type="evidence" value="ECO:0007669"/>
    <property type="project" value="InterPro"/>
</dbReference>
<dbReference type="InterPro" id="IPR001806">
    <property type="entry name" value="Small_GTPase"/>
</dbReference>
<dbReference type="SMART" id="SM00175">
    <property type="entry name" value="RAB"/>
    <property type="match status" value="1"/>
</dbReference>
<dbReference type="SMART" id="SM00174">
    <property type="entry name" value="RHO"/>
    <property type="match status" value="1"/>
</dbReference>
<dbReference type="Proteomes" id="UP000816034">
    <property type="component" value="Unassembled WGS sequence"/>
</dbReference>
<dbReference type="PROSITE" id="PS51419">
    <property type="entry name" value="RAB"/>
    <property type="match status" value="1"/>
</dbReference>
<dbReference type="EMBL" id="PYSW02000008">
    <property type="protein sequence ID" value="KAG2389124.1"/>
    <property type="molecule type" value="Genomic_DNA"/>
</dbReference>
<dbReference type="InterPro" id="IPR005225">
    <property type="entry name" value="Small_GTP-bd"/>
</dbReference>
<proteinExistence type="predicted"/>
<protein>
    <recommendedName>
        <fullName evidence="4">Small GTPase</fullName>
    </recommendedName>
</protein>
<dbReference type="SUPFAM" id="SSF52540">
    <property type="entry name" value="P-loop containing nucleoside triphosphate hydrolases"/>
    <property type="match status" value="1"/>
</dbReference>
<dbReference type="GeneID" id="68106977"/>
<sequence length="196" mass="22688">MSNKNKQFVVKVGMLGDVQVGKTSLMVKYVNGKFDEDYIMTLGVNFLEKKVQIKNTEVNLMIWDLGGQKEFMSMLDLVCNDSLALFFMFDLTRKTTLRSVKDWFLHSRKYNKRALPFLIGTKYDKFIELPKEEQEEITKQARKYAEKMKCPLIYSSAAAGINIKKLFKLVLAKVFDFPPNIDKITTVGEPLLEYLD</sequence>
<accession>A0AA88KPH4</accession>
<evidence type="ECO:0000313" key="3">
    <source>
        <dbReference type="Proteomes" id="UP000816034"/>
    </source>
</evidence>
<dbReference type="PRINTS" id="PR00449">
    <property type="entry name" value="RASTRNSFRMNG"/>
</dbReference>
<dbReference type="PANTHER" id="PTHR47978">
    <property type="match status" value="1"/>
</dbReference>
<gene>
    <name evidence="2" type="ORF">C9374_014524</name>
</gene>
<dbReference type="NCBIfam" id="TIGR00231">
    <property type="entry name" value="small_GTP"/>
    <property type="match status" value="1"/>
</dbReference>
<dbReference type="AlphaFoldDB" id="A0AA88KPH4"/>
<comment type="caution">
    <text evidence="2">The sequence shown here is derived from an EMBL/GenBank/DDBJ whole genome shotgun (WGS) entry which is preliminary data.</text>
</comment>
<name>A0AA88KPH4_NAELO</name>
<evidence type="ECO:0000256" key="1">
    <source>
        <dbReference type="ARBA" id="ARBA00022741"/>
    </source>
</evidence>
<dbReference type="Gene3D" id="3.40.50.300">
    <property type="entry name" value="P-loop containing nucleotide triphosphate hydrolases"/>
    <property type="match status" value="1"/>
</dbReference>
<evidence type="ECO:0000313" key="2">
    <source>
        <dbReference type="EMBL" id="KAG2389124.1"/>
    </source>
</evidence>
<dbReference type="InterPro" id="IPR017231">
    <property type="entry name" value="Small_GTPase_Tem1/Spg1"/>
</dbReference>
<organism evidence="2 3">
    <name type="scientific">Naegleria lovaniensis</name>
    <name type="common">Amoeba</name>
    <dbReference type="NCBI Taxonomy" id="51637"/>
    <lineage>
        <taxon>Eukaryota</taxon>
        <taxon>Discoba</taxon>
        <taxon>Heterolobosea</taxon>
        <taxon>Tetramitia</taxon>
        <taxon>Eutetramitia</taxon>
        <taxon>Vahlkampfiidae</taxon>
        <taxon>Naegleria</taxon>
    </lineage>
</organism>
<reference evidence="2 3" key="1">
    <citation type="journal article" date="2018" name="BMC Genomics">
        <title>The genome of Naegleria lovaniensis, the basis for a comparative approach to unravel pathogenicity factors of the human pathogenic amoeba N. fowleri.</title>
        <authorList>
            <person name="Liechti N."/>
            <person name="Schurch N."/>
            <person name="Bruggmann R."/>
            <person name="Wittwer M."/>
        </authorList>
    </citation>
    <scope>NUCLEOTIDE SEQUENCE [LARGE SCALE GENOMIC DNA]</scope>
    <source>
        <strain evidence="2 3">ATCC 30569</strain>
    </source>
</reference>
<dbReference type="SMART" id="SM00173">
    <property type="entry name" value="RAS"/>
    <property type="match status" value="1"/>
</dbReference>
<dbReference type="PIRSF" id="PIRSF037527">
    <property type="entry name" value="Small_GTPase_Tem1"/>
    <property type="match status" value="1"/>
</dbReference>
<dbReference type="InterPro" id="IPR027417">
    <property type="entry name" value="P-loop_NTPase"/>
</dbReference>
<evidence type="ECO:0008006" key="4">
    <source>
        <dbReference type="Google" id="ProtNLM"/>
    </source>
</evidence>
<keyword evidence="1" id="KW-0547">Nucleotide-binding</keyword>